<organism evidence="1 2">
    <name type="scientific">Sphaerimonospora cavernae</name>
    <dbReference type="NCBI Taxonomy" id="1740611"/>
    <lineage>
        <taxon>Bacteria</taxon>
        <taxon>Bacillati</taxon>
        <taxon>Actinomycetota</taxon>
        <taxon>Actinomycetes</taxon>
        <taxon>Streptosporangiales</taxon>
        <taxon>Streptosporangiaceae</taxon>
        <taxon>Sphaerimonospora</taxon>
    </lineage>
</organism>
<dbReference type="Proteomes" id="UP001589870">
    <property type="component" value="Unassembled WGS sequence"/>
</dbReference>
<gene>
    <name evidence="1" type="ORF">ACFHYQ_15290</name>
</gene>
<accession>A0ABV6U8P0</accession>
<dbReference type="RefSeq" id="WP_394301807.1">
    <property type="nucleotide sequence ID" value="NZ_JBHMQT010000033.1"/>
</dbReference>
<evidence type="ECO:0000313" key="1">
    <source>
        <dbReference type="EMBL" id="MFC0863666.1"/>
    </source>
</evidence>
<protein>
    <submittedName>
        <fullName evidence="1">Uncharacterized protein</fullName>
    </submittedName>
</protein>
<proteinExistence type="predicted"/>
<name>A0ABV6U8P0_9ACTN</name>
<keyword evidence="2" id="KW-1185">Reference proteome</keyword>
<sequence>MDSDEVTFSGGEARGEELFASLFDDAALFPPGNAPMADAVPAHRRHRASWYARFVGPFICADTRLAELPADVAISVVVTGGPAAIERLGEGLSEGLGPLPNAVALEVSGVADPADAAAAVTALRNWTSGGRASGGRTSDPDRGAAGFVEVPRGEASLPVLDVLAGTAFLAKFRTGGLQPQAFPSEAELAGAIVACADRGLPFKCTAGLHHAVRHTAPGTGFEHHGFLNVLLATSAALDGVAADEVAEVLAERDAVAVADRIRALGDDDVAAARRMFRSFGTCSIDEPLDDLAALRLITVPA</sequence>
<comment type="caution">
    <text evidence="1">The sequence shown here is derived from an EMBL/GenBank/DDBJ whole genome shotgun (WGS) entry which is preliminary data.</text>
</comment>
<dbReference type="EMBL" id="JBHMQT010000033">
    <property type="protein sequence ID" value="MFC0863666.1"/>
    <property type="molecule type" value="Genomic_DNA"/>
</dbReference>
<reference evidence="1 2" key="1">
    <citation type="submission" date="2024-09" db="EMBL/GenBank/DDBJ databases">
        <authorList>
            <person name="Sun Q."/>
            <person name="Mori K."/>
        </authorList>
    </citation>
    <scope>NUCLEOTIDE SEQUENCE [LARGE SCALE GENOMIC DNA]</scope>
    <source>
        <strain evidence="1 2">TBRC 1851</strain>
    </source>
</reference>
<evidence type="ECO:0000313" key="2">
    <source>
        <dbReference type="Proteomes" id="UP001589870"/>
    </source>
</evidence>